<dbReference type="InterPro" id="IPR001766">
    <property type="entry name" value="Fork_head_dom"/>
</dbReference>
<evidence type="ECO:0000256" key="1">
    <source>
        <dbReference type="ARBA" id="ARBA00023125"/>
    </source>
</evidence>
<keyword evidence="2" id="KW-0732">Signal</keyword>
<dbReference type="PROSITE" id="PS50039">
    <property type="entry name" value="FORK_HEAD_3"/>
    <property type="match status" value="1"/>
</dbReference>
<organism evidence="4">
    <name type="scientific">Gracilinema caldarium</name>
    <dbReference type="NCBI Taxonomy" id="215591"/>
    <lineage>
        <taxon>Bacteria</taxon>
        <taxon>Pseudomonadati</taxon>
        <taxon>Spirochaetota</taxon>
        <taxon>Spirochaetia</taxon>
        <taxon>Spirochaetales</taxon>
        <taxon>Breznakiellaceae</taxon>
        <taxon>Gracilinema</taxon>
    </lineage>
</organism>
<dbReference type="SMART" id="SM00028">
    <property type="entry name" value="TPR"/>
    <property type="match status" value="5"/>
</dbReference>
<dbReference type="GO" id="GO:0043565">
    <property type="term" value="F:sequence-specific DNA binding"/>
    <property type="evidence" value="ECO:0007669"/>
    <property type="project" value="InterPro"/>
</dbReference>
<sequence length="1209" mass="136061">MKRIFALTFIYFMACALSLYAETNQKIDPVFAPQPEGLVWVEAEDAVTTNITDQATLDYASSAYRILQLNREGTAKGVPFYAEYTMVVPEDGTWNLWIGGTPPGPESDLLASFVSPIYIKVDETDPVPIHREQVAVVEKYSNTNHWFVVKQAVNLTAGVHKIRFEIRETRRYDSRYYFFLDAFFLLKSDSPLLQGTVDRNLVPRRFPLDLTNRSIDNPYLTIPQYEYAIQQNPKNKEGYLLLAQVYSLIGDHGSAIKTLSRGRIMAGEDIRFTLLAAKSRIWSGEIDEGIRLYKEYLKSPDAEKDVWAEAGKICAWLMKYQDAEDIYKQAIAKYPEDLNLKVNYALTLLWESKVRDGERYLSELWNRVKKSPDQILSLGSIYDTSGYPDKAIDAYLAGAKEHPEQIEFYLRLVRTYNKTNQSDKANEIRALIPNVYNSSDALTSVLAALDQETTLKEQVLEQYRQRLAQEPDNLDLRLELVRAYSWNGKLTEALAENQNILINKLYTILVGMDADLTDTYRLMDVLQIAKAPAAQLPLLVDERIQAIKKAQEGLKQAMIQDVQNQKSTDAAKREKSQAAVQEAQKALAKEVALAAAVNAWANGEFIQRVQSYTEEVNSSAAQIAQDAEVLNNVKPWTWLIKDDQAFLTGLAKDNPLALHGLLRINLLEGLPITIPQPEQVPLEPTKKLVLQAQLWQKQTLNEGLFSPATYYSYAGDLEDMKKHAAPAEPAEAVYSDFTNQDSEEQIKKLQETKLKAGPLVYQIDTAQKVLLRRAALRLRVRMYQYDTETQWDRQGLADLYLRLGRPADAVRTLERVLVLNPSDIASLFTLARAKEQSGDWMGALTMYKRVYDLNPRYENAAGSFNTLSVQHPQVLQTTLSASVDSNRSAETAQLSYVLPLTSFVNLQTVYTVEHQKIHTPLIQTQSLTLHTLSLKLPVTIKALGLSFYGEAGGNLQNKLDNLLPASLDDFAMDRLSDYVVVAPQLGGGLSWTGKYFSLGGTYLFHQIKDTFFADRFPNYEHQAGAFARLFLDAPNRNWFRTFSLQADGTYRSIFSPYFTNQTNNIYSVQGELHILNTLRVQPMINLDVGAIGLWENAENTVSITDYYAPDQALTIKGGFDLTAQVARSSNWTILTGAKLWSGWYSSGGSTGSLLLDSAIRLEGLRKNLTIYMNLGASRTGDVNLSSKPAYWSASLDIGARLSLADYIIP</sequence>
<keyword evidence="1" id="KW-0238">DNA-binding</keyword>
<accession>A0A7C3IKC2</accession>
<dbReference type="Pfam" id="PF13428">
    <property type="entry name" value="TPR_14"/>
    <property type="match status" value="1"/>
</dbReference>
<dbReference type="PANTHER" id="PTHR12558">
    <property type="entry name" value="CELL DIVISION CYCLE 16,23,27"/>
    <property type="match status" value="1"/>
</dbReference>
<feature type="chain" id="PRO_5027638421" evidence="2">
    <location>
        <begin position="22"/>
        <end position="1209"/>
    </location>
</feature>
<dbReference type="GO" id="GO:0003700">
    <property type="term" value="F:DNA-binding transcription factor activity"/>
    <property type="evidence" value="ECO:0007669"/>
    <property type="project" value="InterPro"/>
</dbReference>
<feature type="signal peptide" evidence="2">
    <location>
        <begin position="1"/>
        <end position="21"/>
    </location>
</feature>
<dbReference type="Gene3D" id="1.25.40.10">
    <property type="entry name" value="Tetratricopeptide repeat domain"/>
    <property type="match status" value="3"/>
</dbReference>
<comment type="caution">
    <text evidence="4">The sequence shown here is derived from an EMBL/GenBank/DDBJ whole genome shotgun (WGS) entry which is preliminary data.</text>
</comment>
<evidence type="ECO:0000313" key="4">
    <source>
        <dbReference type="EMBL" id="HFH29445.1"/>
    </source>
</evidence>
<dbReference type="InterPro" id="IPR019734">
    <property type="entry name" value="TPR_rpt"/>
</dbReference>
<feature type="domain" description="Fork-head" evidence="3">
    <location>
        <begin position="216"/>
        <end position="329"/>
    </location>
</feature>
<reference evidence="4" key="1">
    <citation type="journal article" date="2020" name="mSystems">
        <title>Genome- and Community-Level Interaction Insights into Carbon Utilization and Element Cycling Functions of Hydrothermarchaeota in Hydrothermal Sediment.</title>
        <authorList>
            <person name="Zhou Z."/>
            <person name="Liu Y."/>
            <person name="Xu W."/>
            <person name="Pan J."/>
            <person name="Luo Z.H."/>
            <person name="Li M."/>
        </authorList>
    </citation>
    <scope>NUCLEOTIDE SEQUENCE [LARGE SCALE GENOMIC DNA]</scope>
    <source>
        <strain evidence="4">SpSt-503</strain>
    </source>
</reference>
<evidence type="ECO:0000256" key="2">
    <source>
        <dbReference type="SAM" id="SignalP"/>
    </source>
</evidence>
<dbReference type="InterPro" id="IPR011990">
    <property type="entry name" value="TPR-like_helical_dom_sf"/>
</dbReference>
<dbReference type="PANTHER" id="PTHR12558:SF13">
    <property type="entry name" value="CELL DIVISION CYCLE PROTEIN 27 HOMOLOG"/>
    <property type="match status" value="1"/>
</dbReference>
<evidence type="ECO:0000259" key="3">
    <source>
        <dbReference type="PROSITE" id="PS50039"/>
    </source>
</evidence>
<proteinExistence type="predicted"/>
<dbReference type="EMBL" id="DSVL01000248">
    <property type="protein sequence ID" value="HFH29445.1"/>
    <property type="molecule type" value="Genomic_DNA"/>
</dbReference>
<dbReference type="AlphaFoldDB" id="A0A7C3IKC2"/>
<dbReference type="Gene3D" id="2.60.120.260">
    <property type="entry name" value="Galactose-binding domain-like"/>
    <property type="match status" value="1"/>
</dbReference>
<name>A0A7C3IKC2_9SPIR</name>
<gene>
    <name evidence="4" type="ORF">ENS59_08025</name>
</gene>
<dbReference type="SUPFAM" id="SSF48452">
    <property type="entry name" value="TPR-like"/>
    <property type="match status" value="2"/>
</dbReference>
<protein>
    <submittedName>
        <fullName evidence="4">Tetratricopeptide repeat protein</fullName>
    </submittedName>
</protein>